<name>A0ABR0BK81_PURLI</name>
<evidence type="ECO:0000313" key="4">
    <source>
        <dbReference type="EMBL" id="KAK4082504.1"/>
    </source>
</evidence>
<dbReference type="Pfam" id="PF00400">
    <property type="entry name" value="WD40"/>
    <property type="match status" value="3"/>
</dbReference>
<gene>
    <name evidence="4" type="ORF">Purlil1_11279</name>
</gene>
<evidence type="ECO:0000256" key="3">
    <source>
        <dbReference type="PROSITE-ProRule" id="PRU00221"/>
    </source>
</evidence>
<dbReference type="PROSITE" id="PS50082">
    <property type="entry name" value="WD_REPEATS_2"/>
    <property type="match status" value="3"/>
</dbReference>
<keyword evidence="2" id="KW-0677">Repeat</keyword>
<dbReference type="InterPro" id="IPR036322">
    <property type="entry name" value="WD40_repeat_dom_sf"/>
</dbReference>
<evidence type="ECO:0000256" key="1">
    <source>
        <dbReference type="ARBA" id="ARBA00022574"/>
    </source>
</evidence>
<evidence type="ECO:0000256" key="2">
    <source>
        <dbReference type="ARBA" id="ARBA00022737"/>
    </source>
</evidence>
<keyword evidence="5" id="KW-1185">Reference proteome</keyword>
<comment type="caution">
    <text evidence="4">The sequence shown here is derived from an EMBL/GenBank/DDBJ whole genome shotgun (WGS) entry which is preliminary data.</text>
</comment>
<reference evidence="4 5" key="1">
    <citation type="journal article" date="2024" name="Microbiol. Resour. Announc.">
        <title>Genome annotations for the ascomycete fungi Trichoderma harzianum, Trichoderma aggressivum, and Purpureocillium lilacinum.</title>
        <authorList>
            <person name="Beijen E.P.W."/>
            <person name="Ohm R.A."/>
        </authorList>
    </citation>
    <scope>NUCLEOTIDE SEQUENCE [LARGE SCALE GENOMIC DNA]</scope>
    <source>
        <strain evidence="4 5">CBS 150709</strain>
    </source>
</reference>
<organism evidence="4 5">
    <name type="scientific">Purpureocillium lilacinum</name>
    <name type="common">Paecilomyces lilacinus</name>
    <dbReference type="NCBI Taxonomy" id="33203"/>
    <lineage>
        <taxon>Eukaryota</taxon>
        <taxon>Fungi</taxon>
        <taxon>Dikarya</taxon>
        <taxon>Ascomycota</taxon>
        <taxon>Pezizomycotina</taxon>
        <taxon>Sordariomycetes</taxon>
        <taxon>Hypocreomycetidae</taxon>
        <taxon>Hypocreales</taxon>
        <taxon>Ophiocordycipitaceae</taxon>
        <taxon>Purpureocillium</taxon>
    </lineage>
</organism>
<dbReference type="SUPFAM" id="SSF50978">
    <property type="entry name" value="WD40 repeat-like"/>
    <property type="match status" value="1"/>
</dbReference>
<dbReference type="PROSITE" id="PS50294">
    <property type="entry name" value="WD_REPEATS_REGION"/>
    <property type="match status" value="3"/>
</dbReference>
<dbReference type="InterPro" id="IPR020472">
    <property type="entry name" value="WD40_PAC1"/>
</dbReference>
<feature type="repeat" description="WD" evidence="3">
    <location>
        <begin position="100"/>
        <end position="141"/>
    </location>
</feature>
<keyword evidence="1 3" id="KW-0853">WD repeat</keyword>
<dbReference type="EMBL" id="JAWRVI010000065">
    <property type="protein sequence ID" value="KAK4082504.1"/>
    <property type="molecule type" value="Genomic_DNA"/>
</dbReference>
<accession>A0ABR0BK81</accession>
<proteinExistence type="predicted"/>
<dbReference type="SMART" id="SM00320">
    <property type="entry name" value="WD40"/>
    <property type="match status" value="3"/>
</dbReference>
<dbReference type="PRINTS" id="PR00320">
    <property type="entry name" value="GPROTEINBRPT"/>
</dbReference>
<protein>
    <submittedName>
        <fullName evidence="4">Uncharacterized protein</fullName>
    </submittedName>
</protein>
<dbReference type="Proteomes" id="UP001287286">
    <property type="component" value="Unassembled WGS sequence"/>
</dbReference>
<evidence type="ECO:0000313" key="5">
    <source>
        <dbReference type="Proteomes" id="UP001287286"/>
    </source>
</evidence>
<dbReference type="InterPro" id="IPR001680">
    <property type="entry name" value="WD40_rpt"/>
</dbReference>
<sequence length="272" mass="29661">MEALSLIGKASESLPAVKTLQVIFKQHCNAELSDFLNDFARFIVANMPSMDVTPLQLYSSFLAFAPERSKVRIIFKDHIRHCMSVLPKVEGNWGQCVQTLAGHRERVNSVAFSPDSALMASGSDDRTIRLWRADPGECLQTLEGHGDRVNSVVISPDSALVASGSDDRTIRLWRADTGECLHTLEGQGASVESVAISPNSALVASGSGDRTIRLWRTDTGECLQTLATEFSVSHMSFQGCDSRLLTDHGPVVLQRNVSACSEESVKSSYRCS</sequence>
<dbReference type="PANTHER" id="PTHR19879:SF9">
    <property type="entry name" value="TRANSCRIPTION INITIATION FACTOR TFIID SUBUNIT 5"/>
    <property type="match status" value="1"/>
</dbReference>
<dbReference type="PANTHER" id="PTHR19879">
    <property type="entry name" value="TRANSCRIPTION INITIATION FACTOR TFIID"/>
    <property type="match status" value="1"/>
</dbReference>
<dbReference type="Gene3D" id="2.130.10.10">
    <property type="entry name" value="YVTN repeat-like/Quinoprotein amine dehydrogenase"/>
    <property type="match status" value="2"/>
</dbReference>
<dbReference type="CDD" id="cd00200">
    <property type="entry name" value="WD40"/>
    <property type="match status" value="1"/>
</dbReference>
<feature type="repeat" description="WD" evidence="3">
    <location>
        <begin position="142"/>
        <end position="183"/>
    </location>
</feature>
<feature type="repeat" description="WD" evidence="3">
    <location>
        <begin position="184"/>
        <end position="225"/>
    </location>
</feature>
<dbReference type="InterPro" id="IPR015943">
    <property type="entry name" value="WD40/YVTN_repeat-like_dom_sf"/>
</dbReference>